<dbReference type="Pfam" id="PF13377">
    <property type="entry name" value="Peripla_BP_3"/>
    <property type="match status" value="1"/>
</dbReference>
<evidence type="ECO:0000256" key="1">
    <source>
        <dbReference type="ARBA" id="ARBA00023015"/>
    </source>
</evidence>
<dbReference type="STRING" id="1533.SAMN05443638_1302"/>
<keyword evidence="1" id="KW-0805">Transcription regulation</keyword>
<evidence type="ECO:0000256" key="2">
    <source>
        <dbReference type="ARBA" id="ARBA00023125"/>
    </source>
</evidence>
<keyword evidence="3" id="KW-0804">Transcription</keyword>
<evidence type="ECO:0000313" key="6">
    <source>
        <dbReference type="Proteomes" id="UP000184035"/>
    </source>
</evidence>
<feature type="domain" description="Transcriptional regulator LacI/GalR-like sensor" evidence="4">
    <location>
        <begin position="37"/>
        <end position="195"/>
    </location>
</feature>
<dbReference type="Gene3D" id="3.40.50.2300">
    <property type="match status" value="2"/>
</dbReference>
<gene>
    <name evidence="5" type="ORF">SAMN05443638_1302</name>
</gene>
<evidence type="ECO:0000259" key="4">
    <source>
        <dbReference type="Pfam" id="PF13377"/>
    </source>
</evidence>
<dbReference type="AlphaFoldDB" id="A0A1M4YN27"/>
<dbReference type="SUPFAM" id="SSF53822">
    <property type="entry name" value="Periplasmic binding protein-like I"/>
    <property type="match status" value="1"/>
</dbReference>
<keyword evidence="6" id="KW-1185">Reference proteome</keyword>
<dbReference type="GO" id="GO:0000976">
    <property type="term" value="F:transcription cis-regulatory region binding"/>
    <property type="evidence" value="ECO:0007669"/>
    <property type="project" value="TreeGrafter"/>
</dbReference>
<reference evidence="5 6" key="1">
    <citation type="submission" date="2016-11" db="EMBL/GenBank/DDBJ databases">
        <authorList>
            <person name="Jaros S."/>
            <person name="Januszkiewicz K."/>
            <person name="Wedrychowicz H."/>
        </authorList>
    </citation>
    <scope>NUCLEOTIDE SEQUENCE [LARGE SCALE GENOMIC DNA]</scope>
    <source>
        <strain evidence="5 6">DSM 2631</strain>
    </source>
</reference>
<evidence type="ECO:0000256" key="3">
    <source>
        <dbReference type="ARBA" id="ARBA00023163"/>
    </source>
</evidence>
<sequence length="195" mass="22341">MRNNKVPFIVVDRYIKTDLDYSGVFCSNQEGIKLALDYLYKKNKRNIAFVRGERGVQTADSRYDYYEKISKEFGIFNKDLIFEGKFDITGGMKATENLIKSIKKIDAILYSSDIMALGGMKILIRKGYNIPKDVSIMGYDNINISQIMEPELTTIAQPIYKMGETACKLIVDIIEKKIKNTTIVLRPKLLERNTV</sequence>
<evidence type="ECO:0000313" key="5">
    <source>
        <dbReference type="EMBL" id="SHF07190.1"/>
    </source>
</evidence>
<dbReference type="Proteomes" id="UP000184035">
    <property type="component" value="Unassembled WGS sequence"/>
</dbReference>
<dbReference type="InterPro" id="IPR046335">
    <property type="entry name" value="LacI/GalR-like_sensor"/>
</dbReference>
<dbReference type="PANTHER" id="PTHR30146">
    <property type="entry name" value="LACI-RELATED TRANSCRIPTIONAL REPRESSOR"/>
    <property type="match status" value="1"/>
</dbReference>
<keyword evidence="2" id="KW-0238">DNA-binding</keyword>
<dbReference type="GO" id="GO:0003700">
    <property type="term" value="F:DNA-binding transcription factor activity"/>
    <property type="evidence" value="ECO:0007669"/>
    <property type="project" value="TreeGrafter"/>
</dbReference>
<dbReference type="EMBL" id="FQVM01000030">
    <property type="protein sequence ID" value="SHF07190.1"/>
    <property type="molecule type" value="Genomic_DNA"/>
</dbReference>
<organism evidence="5 6">
    <name type="scientific">Clostridium fallax</name>
    <dbReference type="NCBI Taxonomy" id="1533"/>
    <lineage>
        <taxon>Bacteria</taxon>
        <taxon>Bacillati</taxon>
        <taxon>Bacillota</taxon>
        <taxon>Clostridia</taxon>
        <taxon>Eubacteriales</taxon>
        <taxon>Clostridiaceae</taxon>
        <taxon>Clostridium</taxon>
    </lineage>
</organism>
<name>A0A1M4YN27_9CLOT</name>
<dbReference type="InterPro" id="IPR028082">
    <property type="entry name" value="Peripla_BP_I"/>
</dbReference>
<proteinExistence type="predicted"/>
<dbReference type="PANTHER" id="PTHR30146:SF24">
    <property type="entry name" value="XYLOSE OPERON REGULATORY PROTEIN"/>
    <property type="match status" value="1"/>
</dbReference>
<protein>
    <submittedName>
        <fullName evidence="5">Substrate-binding protein-like domain-containing protein</fullName>
    </submittedName>
</protein>
<accession>A0A1M4YN27</accession>
<dbReference type="CDD" id="cd06267">
    <property type="entry name" value="PBP1_LacI_sugar_binding-like"/>
    <property type="match status" value="1"/>
</dbReference>